<dbReference type="Pfam" id="PF00440">
    <property type="entry name" value="TetR_N"/>
    <property type="match status" value="1"/>
</dbReference>
<dbReference type="EMBL" id="CP053892">
    <property type="protein sequence ID" value="QKG21646.1"/>
    <property type="molecule type" value="Genomic_DNA"/>
</dbReference>
<dbReference type="Gene3D" id="1.10.357.10">
    <property type="entry name" value="Tetracycline Repressor, domain 2"/>
    <property type="match status" value="1"/>
</dbReference>
<keyword evidence="1" id="KW-0805">Transcription regulation</keyword>
<dbReference type="InterPro" id="IPR001647">
    <property type="entry name" value="HTH_TetR"/>
</dbReference>
<evidence type="ECO:0000256" key="3">
    <source>
        <dbReference type="ARBA" id="ARBA00023163"/>
    </source>
</evidence>
<accession>A0A7D3ZX48</accession>
<dbReference type="GO" id="GO:0000976">
    <property type="term" value="F:transcription cis-regulatory region binding"/>
    <property type="evidence" value="ECO:0007669"/>
    <property type="project" value="TreeGrafter"/>
</dbReference>
<dbReference type="PANTHER" id="PTHR30055">
    <property type="entry name" value="HTH-TYPE TRANSCRIPTIONAL REGULATOR RUTR"/>
    <property type="match status" value="1"/>
</dbReference>
<proteinExistence type="predicted"/>
<dbReference type="AlphaFoldDB" id="A0A7D3ZX48"/>
<dbReference type="InterPro" id="IPR050109">
    <property type="entry name" value="HTH-type_TetR-like_transc_reg"/>
</dbReference>
<reference evidence="6 7" key="1">
    <citation type="submission" date="2020-05" db="EMBL/GenBank/DDBJ databases">
        <title>Actinomadura verrucosospora NRRL-B18236 (PFL_A860) Genome sequencing and assembly.</title>
        <authorList>
            <person name="Samborskyy M."/>
        </authorList>
    </citation>
    <scope>NUCLEOTIDE SEQUENCE [LARGE SCALE GENOMIC DNA]</scope>
    <source>
        <strain evidence="6 7">NRRL:B18236</strain>
    </source>
</reference>
<evidence type="ECO:0000313" key="6">
    <source>
        <dbReference type="EMBL" id="QKG21646.1"/>
    </source>
</evidence>
<evidence type="ECO:0000256" key="2">
    <source>
        <dbReference type="ARBA" id="ARBA00023125"/>
    </source>
</evidence>
<dbReference type="Gene3D" id="1.10.10.60">
    <property type="entry name" value="Homeodomain-like"/>
    <property type="match status" value="1"/>
</dbReference>
<dbReference type="SUPFAM" id="SSF46689">
    <property type="entry name" value="Homeodomain-like"/>
    <property type="match status" value="1"/>
</dbReference>
<dbReference type="PROSITE" id="PS50977">
    <property type="entry name" value="HTH_TETR_2"/>
    <property type="match status" value="1"/>
</dbReference>
<feature type="domain" description="HTH tetR-type" evidence="5">
    <location>
        <begin position="17"/>
        <end position="77"/>
    </location>
</feature>
<name>A0A7D3ZX48_ACTVE</name>
<dbReference type="InterPro" id="IPR009057">
    <property type="entry name" value="Homeodomain-like_sf"/>
</dbReference>
<gene>
    <name evidence="6" type="ORF">ACTIVE_3284</name>
</gene>
<protein>
    <recommendedName>
        <fullName evidence="5">HTH tetR-type domain-containing protein</fullName>
    </recommendedName>
</protein>
<sequence>MPSPRKYEQRLRAKAADQTRRRILDAVYQRLIEAPFEQVSMDKVAKLAEVSRSTVYTVFGSRAGLFDALGADLLHHGGFTDMVTAVLQPDARRGLRDGITGTVHMYAAHRDVLRALYSMAQLDGDAVGGTVRRLEDGRAQGMNDLAQRLHDQGALRGDVTIDQAGHLLWLHTGFDAFDLLFTGRSLSTDTVAALLADAAEHALCRAA</sequence>
<evidence type="ECO:0000256" key="4">
    <source>
        <dbReference type="PROSITE-ProRule" id="PRU00335"/>
    </source>
</evidence>
<dbReference type="GO" id="GO:0003700">
    <property type="term" value="F:DNA-binding transcription factor activity"/>
    <property type="evidence" value="ECO:0007669"/>
    <property type="project" value="TreeGrafter"/>
</dbReference>
<dbReference type="PANTHER" id="PTHR30055:SF234">
    <property type="entry name" value="HTH-TYPE TRANSCRIPTIONAL REGULATOR BETI"/>
    <property type="match status" value="1"/>
</dbReference>
<evidence type="ECO:0000256" key="1">
    <source>
        <dbReference type="ARBA" id="ARBA00023015"/>
    </source>
</evidence>
<dbReference type="RefSeq" id="WP_173095879.1">
    <property type="nucleotide sequence ID" value="NZ_CP053892.1"/>
</dbReference>
<keyword evidence="2 4" id="KW-0238">DNA-binding</keyword>
<evidence type="ECO:0000313" key="7">
    <source>
        <dbReference type="Proteomes" id="UP000501240"/>
    </source>
</evidence>
<feature type="DNA-binding region" description="H-T-H motif" evidence="4">
    <location>
        <begin position="40"/>
        <end position="59"/>
    </location>
</feature>
<keyword evidence="3" id="KW-0804">Transcription</keyword>
<organism evidence="6 7">
    <name type="scientific">Actinomadura verrucosospora</name>
    <dbReference type="NCBI Taxonomy" id="46165"/>
    <lineage>
        <taxon>Bacteria</taxon>
        <taxon>Bacillati</taxon>
        <taxon>Actinomycetota</taxon>
        <taxon>Actinomycetes</taxon>
        <taxon>Streptosporangiales</taxon>
        <taxon>Thermomonosporaceae</taxon>
        <taxon>Actinomadura</taxon>
    </lineage>
</organism>
<dbReference type="Proteomes" id="UP000501240">
    <property type="component" value="Chromosome"/>
</dbReference>
<keyword evidence="7" id="KW-1185">Reference proteome</keyword>
<evidence type="ECO:0000259" key="5">
    <source>
        <dbReference type="PROSITE" id="PS50977"/>
    </source>
</evidence>